<feature type="non-terminal residue" evidence="1">
    <location>
        <position position="1"/>
    </location>
</feature>
<reference evidence="1" key="1">
    <citation type="submission" date="2022-04" db="EMBL/GenBank/DDBJ databases">
        <title>Jade perch genome.</title>
        <authorList>
            <person name="Chao B."/>
        </authorList>
    </citation>
    <scope>NUCLEOTIDE SEQUENCE</scope>
    <source>
        <strain evidence="1">CB-2022</strain>
    </source>
</reference>
<keyword evidence="2" id="KW-1185">Reference proteome</keyword>
<evidence type="ECO:0000313" key="1">
    <source>
        <dbReference type="EMBL" id="KAI3355565.1"/>
    </source>
</evidence>
<comment type="caution">
    <text evidence="1">The sequence shown here is derived from an EMBL/GenBank/DDBJ whole genome shotgun (WGS) entry which is preliminary data.</text>
</comment>
<protein>
    <submittedName>
        <fullName evidence="1">Uncharacterized protein</fullName>
    </submittedName>
</protein>
<proteinExistence type="predicted"/>
<evidence type="ECO:0000313" key="2">
    <source>
        <dbReference type="Proteomes" id="UP000831701"/>
    </source>
</evidence>
<gene>
    <name evidence="1" type="ORF">L3Q82_018392</name>
</gene>
<dbReference type="Proteomes" id="UP000831701">
    <property type="component" value="Chromosome 21"/>
</dbReference>
<organism evidence="1 2">
    <name type="scientific">Scortum barcoo</name>
    <name type="common">barcoo grunter</name>
    <dbReference type="NCBI Taxonomy" id="214431"/>
    <lineage>
        <taxon>Eukaryota</taxon>
        <taxon>Metazoa</taxon>
        <taxon>Chordata</taxon>
        <taxon>Craniata</taxon>
        <taxon>Vertebrata</taxon>
        <taxon>Euteleostomi</taxon>
        <taxon>Actinopterygii</taxon>
        <taxon>Neopterygii</taxon>
        <taxon>Teleostei</taxon>
        <taxon>Neoteleostei</taxon>
        <taxon>Acanthomorphata</taxon>
        <taxon>Eupercaria</taxon>
        <taxon>Centrarchiformes</taxon>
        <taxon>Terapontoidei</taxon>
        <taxon>Terapontidae</taxon>
        <taxon>Scortum</taxon>
    </lineage>
</organism>
<name>A0ACB8VIS4_9TELE</name>
<dbReference type="EMBL" id="CM041551">
    <property type="protein sequence ID" value="KAI3355565.1"/>
    <property type="molecule type" value="Genomic_DNA"/>
</dbReference>
<sequence length="260" mass="27684">SEELSEAVSVFPITQGLTSSWEPNSSSPPALTFDPDPTSYDPWHVHLGLHRRSCPRVTVQLTVPSSETTNSDASSRRSLSSSEVVASDPPSSSRETSPCREEGSSERSRGDLLSPVQVSDSLKQIPSDGSEADHLDGSLSDSQEMSAAGSLTSSDGGLTPVTSVTSSPDGSTSSLHEDLKENQSAGRKDTNGLSRSRNTSTWSGSRKFSAPALRFTRQLSVGGAGSSMGVHHNQSYHPFPNRKTPRISEAARRLGMYSSF</sequence>
<accession>A0ACB8VIS4</accession>